<evidence type="ECO:0000313" key="2">
    <source>
        <dbReference type="Proteomes" id="UP001055879"/>
    </source>
</evidence>
<dbReference type="EMBL" id="CM042052">
    <property type="protein sequence ID" value="KAI3718492.1"/>
    <property type="molecule type" value="Genomic_DNA"/>
</dbReference>
<reference evidence="1 2" key="2">
    <citation type="journal article" date="2022" name="Mol. Ecol. Resour.">
        <title>The genomes of chicory, endive, great burdock and yacon provide insights into Asteraceae paleo-polyploidization history and plant inulin production.</title>
        <authorList>
            <person name="Fan W."/>
            <person name="Wang S."/>
            <person name="Wang H."/>
            <person name="Wang A."/>
            <person name="Jiang F."/>
            <person name="Liu H."/>
            <person name="Zhao H."/>
            <person name="Xu D."/>
            <person name="Zhang Y."/>
        </authorList>
    </citation>
    <scope>NUCLEOTIDE SEQUENCE [LARGE SCALE GENOMIC DNA]</scope>
    <source>
        <strain evidence="2">cv. Niubang</strain>
    </source>
</reference>
<dbReference type="Proteomes" id="UP001055879">
    <property type="component" value="Linkage Group LG06"/>
</dbReference>
<accession>A0ACB9B7P1</accession>
<reference evidence="2" key="1">
    <citation type="journal article" date="2022" name="Mol. Ecol. Resour.">
        <title>The genomes of chicory, endive, great burdock and yacon provide insights into Asteraceae palaeo-polyploidization history and plant inulin production.</title>
        <authorList>
            <person name="Fan W."/>
            <person name="Wang S."/>
            <person name="Wang H."/>
            <person name="Wang A."/>
            <person name="Jiang F."/>
            <person name="Liu H."/>
            <person name="Zhao H."/>
            <person name="Xu D."/>
            <person name="Zhang Y."/>
        </authorList>
    </citation>
    <scope>NUCLEOTIDE SEQUENCE [LARGE SCALE GENOMIC DNA]</scope>
    <source>
        <strain evidence="2">cv. Niubang</strain>
    </source>
</reference>
<keyword evidence="2" id="KW-1185">Reference proteome</keyword>
<sequence>MKGGEYSAPSNILSSIHFGLAWLPQNLNSSVTNSFISLSSVLLLSHTNTHRTRSEIIMSIERICSLEILCGGQEQVLTTMDQIARRFPKNSIQSTPRCCKFRAVFC</sequence>
<protein>
    <submittedName>
        <fullName evidence="1">Uncharacterized protein</fullName>
    </submittedName>
</protein>
<name>A0ACB9B7P1_ARCLA</name>
<comment type="caution">
    <text evidence="1">The sequence shown here is derived from an EMBL/GenBank/DDBJ whole genome shotgun (WGS) entry which is preliminary data.</text>
</comment>
<organism evidence="1 2">
    <name type="scientific">Arctium lappa</name>
    <name type="common">Greater burdock</name>
    <name type="synonym">Lappa major</name>
    <dbReference type="NCBI Taxonomy" id="4217"/>
    <lineage>
        <taxon>Eukaryota</taxon>
        <taxon>Viridiplantae</taxon>
        <taxon>Streptophyta</taxon>
        <taxon>Embryophyta</taxon>
        <taxon>Tracheophyta</taxon>
        <taxon>Spermatophyta</taxon>
        <taxon>Magnoliopsida</taxon>
        <taxon>eudicotyledons</taxon>
        <taxon>Gunneridae</taxon>
        <taxon>Pentapetalae</taxon>
        <taxon>asterids</taxon>
        <taxon>campanulids</taxon>
        <taxon>Asterales</taxon>
        <taxon>Asteraceae</taxon>
        <taxon>Carduoideae</taxon>
        <taxon>Cardueae</taxon>
        <taxon>Arctiinae</taxon>
        <taxon>Arctium</taxon>
    </lineage>
</organism>
<gene>
    <name evidence="1" type="ORF">L6452_19366</name>
</gene>
<evidence type="ECO:0000313" key="1">
    <source>
        <dbReference type="EMBL" id="KAI3718492.1"/>
    </source>
</evidence>
<proteinExistence type="predicted"/>